<evidence type="ECO:0000256" key="2">
    <source>
        <dbReference type="ARBA" id="ARBA00022475"/>
    </source>
</evidence>
<dbReference type="GO" id="GO:0004984">
    <property type="term" value="F:olfactory receptor activity"/>
    <property type="evidence" value="ECO:0007669"/>
    <property type="project" value="InterPro"/>
</dbReference>
<feature type="transmembrane region" description="Helical" evidence="10">
    <location>
        <begin position="129"/>
        <end position="148"/>
    </location>
</feature>
<evidence type="ECO:0000256" key="5">
    <source>
        <dbReference type="ARBA" id="ARBA00022725"/>
    </source>
</evidence>
<keyword evidence="3 10" id="KW-0716">Sensory transduction</keyword>
<feature type="transmembrane region" description="Helical" evidence="10">
    <location>
        <begin position="311"/>
        <end position="331"/>
    </location>
</feature>
<name>A0AAU6S4A1_IPSTY</name>
<comment type="subcellular location">
    <subcellularLocation>
        <location evidence="1 10">Cell membrane</location>
        <topology evidence="1 10">Multi-pass membrane protein</topology>
    </subcellularLocation>
</comment>
<comment type="similarity">
    <text evidence="10">Belongs to the insect chemoreceptor superfamily. Heteromeric odorant receptor channel (TC 1.A.69) family.</text>
</comment>
<dbReference type="PANTHER" id="PTHR21137">
    <property type="entry name" value="ODORANT RECEPTOR"/>
    <property type="match status" value="1"/>
</dbReference>
<feature type="transmembrane region" description="Helical" evidence="10">
    <location>
        <begin position="37"/>
        <end position="55"/>
    </location>
</feature>
<evidence type="ECO:0000313" key="11">
    <source>
        <dbReference type="EMBL" id="WZI48998.1"/>
    </source>
</evidence>
<evidence type="ECO:0000256" key="10">
    <source>
        <dbReference type="RuleBase" id="RU351113"/>
    </source>
</evidence>
<evidence type="ECO:0000256" key="6">
    <source>
        <dbReference type="ARBA" id="ARBA00022989"/>
    </source>
</evidence>
<proteinExistence type="evidence at transcript level"/>
<dbReference type="AlphaFoldDB" id="A0AAU6S4A1"/>
<protein>
    <recommendedName>
        <fullName evidence="10">Odorant receptor</fullName>
    </recommendedName>
</protein>
<dbReference type="GO" id="GO:0007165">
    <property type="term" value="P:signal transduction"/>
    <property type="evidence" value="ECO:0007669"/>
    <property type="project" value="UniProtKB-KW"/>
</dbReference>
<dbReference type="GO" id="GO:0005549">
    <property type="term" value="F:odorant binding"/>
    <property type="evidence" value="ECO:0007669"/>
    <property type="project" value="InterPro"/>
</dbReference>
<accession>A0AAU6S4A1</accession>
<keyword evidence="2" id="KW-1003">Cell membrane</keyword>
<gene>
    <name evidence="11" type="primary">OR45</name>
</gene>
<keyword evidence="8 10" id="KW-0675">Receptor</keyword>
<dbReference type="InterPro" id="IPR004117">
    <property type="entry name" value="7tm6_olfct_rcpt"/>
</dbReference>
<organism evidence="11">
    <name type="scientific">Ips typographus</name>
    <name type="common">European spruce bark beetle</name>
    <dbReference type="NCBI Taxonomy" id="55986"/>
    <lineage>
        <taxon>Eukaryota</taxon>
        <taxon>Metazoa</taxon>
        <taxon>Ecdysozoa</taxon>
        <taxon>Arthropoda</taxon>
        <taxon>Hexapoda</taxon>
        <taxon>Insecta</taxon>
        <taxon>Pterygota</taxon>
        <taxon>Neoptera</taxon>
        <taxon>Endopterygota</taxon>
        <taxon>Coleoptera</taxon>
        <taxon>Polyphaga</taxon>
        <taxon>Cucujiformia</taxon>
        <taxon>Curculionidae</taxon>
        <taxon>Scolytinae</taxon>
        <taxon>Ips</taxon>
    </lineage>
</organism>
<dbReference type="PANTHER" id="PTHR21137:SF35">
    <property type="entry name" value="ODORANT RECEPTOR 19A-RELATED"/>
    <property type="match status" value="1"/>
</dbReference>
<feature type="transmembrane region" description="Helical" evidence="10">
    <location>
        <begin position="198"/>
        <end position="222"/>
    </location>
</feature>
<evidence type="ECO:0000256" key="1">
    <source>
        <dbReference type="ARBA" id="ARBA00004651"/>
    </source>
</evidence>
<keyword evidence="7 10" id="KW-0472">Membrane</keyword>
<evidence type="ECO:0000256" key="9">
    <source>
        <dbReference type="ARBA" id="ARBA00023224"/>
    </source>
</evidence>
<evidence type="ECO:0000256" key="7">
    <source>
        <dbReference type="ARBA" id="ARBA00023136"/>
    </source>
</evidence>
<dbReference type="Pfam" id="PF02949">
    <property type="entry name" value="7tm_6"/>
    <property type="match status" value="1"/>
</dbReference>
<evidence type="ECO:0000256" key="3">
    <source>
        <dbReference type="ARBA" id="ARBA00022606"/>
    </source>
</evidence>
<keyword evidence="5 10" id="KW-0552">Olfaction</keyword>
<keyword evidence="6 10" id="KW-1133">Transmembrane helix</keyword>
<dbReference type="GO" id="GO:0005886">
    <property type="term" value="C:plasma membrane"/>
    <property type="evidence" value="ECO:0007669"/>
    <property type="project" value="UniProtKB-SubCell"/>
</dbReference>
<dbReference type="EMBL" id="OR987889">
    <property type="protein sequence ID" value="WZI48998.1"/>
    <property type="molecule type" value="mRNA"/>
</dbReference>
<evidence type="ECO:0000256" key="4">
    <source>
        <dbReference type="ARBA" id="ARBA00022692"/>
    </source>
</evidence>
<reference evidence="11" key="1">
    <citation type="submission" date="2023-12" db="EMBL/GenBank/DDBJ databases">
        <title>Functional characterization supports multiple evolutionary origins of pheromone receptors bark beetles.</title>
        <authorList>
            <person name="Biswas T."/>
            <person name="Sims C."/>
            <person name="Yuvaraj J.K."/>
            <person name="Roberts R.E."/>
            <person name="Lofstedt C."/>
            <person name="Andersson M.N."/>
        </authorList>
    </citation>
    <scope>NUCLEOTIDE SEQUENCE</scope>
</reference>
<feature type="transmembrane region" description="Helical" evidence="10">
    <location>
        <begin position="278"/>
        <end position="299"/>
    </location>
</feature>
<keyword evidence="4 10" id="KW-0812">Transmembrane</keyword>
<sequence length="405" mass="46871">MANQSNEQLISGVKKIMICTGVWRQPISTNATLNHLYLAYCKLMLIGRIILWFLLTGELVRLVLARYPNHVIIESLAVVITNWRMNLKFIVYEKTKIFQIFEVIVLKEREVWESRDVEKTRKYSKKVNFMQFGVLAMLITDSLTVLLMEGMGMAGTLNIKNHNQANNDTLESHMTLQVLLPLNRMNHLEWFFSTQLFWAWNAFTCNLSSLLIYVNILVYSVVQLEMLQIKFRNFVEPNFSLDAFTIEVQSKGAMLKKLIREHQHIIRFIKDFNNKMKYITMMEFIFSSLDMASVSISVIKVSSGSFFLNGIVGWQCFYVSLLITQLFLIGWTCNEVKVQSEAIGDAIFQSRWYLLNKDAKILVAMAIARSRRHLEMTVGPFGPMTTNSIVLILKAAYSYVNIMRT</sequence>
<keyword evidence="9 10" id="KW-0807">Transducer</keyword>
<evidence type="ECO:0000256" key="8">
    <source>
        <dbReference type="ARBA" id="ARBA00023170"/>
    </source>
</evidence>
<comment type="caution">
    <text evidence="10">Lacks conserved residue(s) required for the propagation of feature annotation.</text>
</comment>